<dbReference type="SUPFAM" id="SSF53448">
    <property type="entry name" value="Nucleotide-diphospho-sugar transferases"/>
    <property type="match status" value="1"/>
</dbReference>
<evidence type="ECO:0000313" key="2">
    <source>
        <dbReference type="EMBL" id="RHA56145.1"/>
    </source>
</evidence>
<dbReference type="RefSeq" id="WP_117900034.1">
    <property type="nucleotide sequence ID" value="NZ_CATZTO010000001.1"/>
</dbReference>
<sequence>MSDITILTPTYNREKLLHKLYKSLCNQKDKDFEWIVVDDGSNDNTDEYIETIQKKADFPIRYYKKNNGGKHTALNYGCQYVKTKLVFIVDSDDTLTDDAILTIQRIYEKYKNEDDICGFSFLRGKSRGGYLSTSGVPEDGMKESYVECRINRKIGGDMAEVWYTHCLKEYPFPEFKDEKFLGEDIVWIQMSKTYKMRFFNKVIYISDYLEEGLTNNRRRHNINSPNGCVARAKVFLESDSNIKAKVKSALQYQIYGRFAKKKIHYLFKNTKNKVLFIVSFLPAKIIYVKWKKTFEISGVTQT</sequence>
<comment type="caution">
    <text evidence="2">The sequence shown here is derived from an EMBL/GenBank/DDBJ whole genome shotgun (WGS) entry which is preliminary data.</text>
</comment>
<gene>
    <name evidence="2" type="ORF">DW929_03410</name>
</gene>
<dbReference type="PANTHER" id="PTHR22916">
    <property type="entry name" value="GLYCOSYLTRANSFERASE"/>
    <property type="match status" value="1"/>
</dbReference>
<evidence type="ECO:0000259" key="1">
    <source>
        <dbReference type="Pfam" id="PF00535"/>
    </source>
</evidence>
<dbReference type="EMBL" id="QSFO01000003">
    <property type="protein sequence ID" value="RHA56145.1"/>
    <property type="molecule type" value="Genomic_DNA"/>
</dbReference>
<dbReference type="AlphaFoldDB" id="A0A413S3D7"/>
<proteinExistence type="predicted"/>
<dbReference type="InterPro" id="IPR001173">
    <property type="entry name" value="Glyco_trans_2-like"/>
</dbReference>
<evidence type="ECO:0000313" key="3">
    <source>
        <dbReference type="Proteomes" id="UP000284598"/>
    </source>
</evidence>
<name>A0A413S3D7_9FIRM</name>
<dbReference type="Pfam" id="PF00535">
    <property type="entry name" value="Glycos_transf_2"/>
    <property type="match status" value="1"/>
</dbReference>
<reference evidence="2 3" key="1">
    <citation type="submission" date="2018-08" db="EMBL/GenBank/DDBJ databases">
        <title>A genome reference for cultivated species of the human gut microbiota.</title>
        <authorList>
            <person name="Zou Y."/>
            <person name="Xue W."/>
            <person name="Luo G."/>
        </authorList>
    </citation>
    <scope>NUCLEOTIDE SEQUENCE [LARGE SCALE GENOMIC DNA]</scope>
    <source>
        <strain evidence="2 3">AM43-2</strain>
    </source>
</reference>
<dbReference type="Proteomes" id="UP000284598">
    <property type="component" value="Unassembled WGS sequence"/>
</dbReference>
<dbReference type="GO" id="GO:0016758">
    <property type="term" value="F:hexosyltransferase activity"/>
    <property type="evidence" value="ECO:0007669"/>
    <property type="project" value="UniProtKB-ARBA"/>
</dbReference>
<organism evidence="2 3">
    <name type="scientific">Eubacterium ventriosum</name>
    <dbReference type="NCBI Taxonomy" id="39496"/>
    <lineage>
        <taxon>Bacteria</taxon>
        <taxon>Bacillati</taxon>
        <taxon>Bacillota</taxon>
        <taxon>Clostridia</taxon>
        <taxon>Eubacteriales</taxon>
        <taxon>Eubacteriaceae</taxon>
        <taxon>Eubacterium</taxon>
    </lineage>
</organism>
<feature type="domain" description="Glycosyltransferase 2-like" evidence="1">
    <location>
        <begin position="5"/>
        <end position="130"/>
    </location>
</feature>
<keyword evidence="2" id="KW-0808">Transferase</keyword>
<dbReference type="PANTHER" id="PTHR22916:SF3">
    <property type="entry name" value="UDP-GLCNAC:BETAGAL BETA-1,3-N-ACETYLGLUCOSAMINYLTRANSFERASE-LIKE PROTEIN 1"/>
    <property type="match status" value="1"/>
</dbReference>
<dbReference type="InterPro" id="IPR029044">
    <property type="entry name" value="Nucleotide-diphossugar_trans"/>
</dbReference>
<accession>A0A413S3D7</accession>
<protein>
    <submittedName>
        <fullName evidence="2">Glycosyltransferase family 2 protein</fullName>
    </submittedName>
</protein>
<dbReference type="Gene3D" id="3.90.550.10">
    <property type="entry name" value="Spore Coat Polysaccharide Biosynthesis Protein SpsA, Chain A"/>
    <property type="match status" value="1"/>
</dbReference>
<dbReference type="CDD" id="cd00761">
    <property type="entry name" value="Glyco_tranf_GTA_type"/>
    <property type="match status" value="1"/>
</dbReference>